<feature type="signal peptide" evidence="1">
    <location>
        <begin position="1"/>
        <end position="22"/>
    </location>
</feature>
<name>A0A1G6S0Q9_9RHOB</name>
<protein>
    <recommendedName>
        <fullName evidence="4">Regulatory protein SoxS</fullName>
    </recommendedName>
</protein>
<feature type="chain" id="PRO_5011540086" description="Regulatory protein SoxS" evidence="1">
    <location>
        <begin position="23"/>
        <end position="125"/>
    </location>
</feature>
<evidence type="ECO:0000256" key="1">
    <source>
        <dbReference type="SAM" id="SignalP"/>
    </source>
</evidence>
<organism evidence="2 3">
    <name type="scientific">Ruegeria marina</name>
    <dbReference type="NCBI Taxonomy" id="639004"/>
    <lineage>
        <taxon>Bacteria</taxon>
        <taxon>Pseudomonadati</taxon>
        <taxon>Pseudomonadota</taxon>
        <taxon>Alphaproteobacteria</taxon>
        <taxon>Rhodobacterales</taxon>
        <taxon>Roseobacteraceae</taxon>
        <taxon>Ruegeria</taxon>
    </lineage>
</organism>
<evidence type="ECO:0008006" key="4">
    <source>
        <dbReference type="Google" id="ProtNLM"/>
    </source>
</evidence>
<keyword evidence="1" id="KW-0732">Signal</keyword>
<evidence type="ECO:0000313" key="2">
    <source>
        <dbReference type="EMBL" id="SDD09756.1"/>
    </source>
</evidence>
<dbReference type="Gene3D" id="3.40.30.10">
    <property type="entry name" value="Glutaredoxin"/>
    <property type="match status" value="1"/>
</dbReference>
<dbReference type="AlphaFoldDB" id="A0A1G6S0Q9"/>
<dbReference type="STRING" id="639004.SAMN04488239_105114"/>
<dbReference type="InterPro" id="IPR036249">
    <property type="entry name" value="Thioredoxin-like_sf"/>
</dbReference>
<reference evidence="3" key="1">
    <citation type="submission" date="2016-10" db="EMBL/GenBank/DDBJ databases">
        <authorList>
            <person name="Varghese N."/>
            <person name="Submissions S."/>
        </authorList>
    </citation>
    <scope>NUCLEOTIDE SEQUENCE [LARGE SCALE GENOMIC DNA]</scope>
    <source>
        <strain evidence="3">CGMCC 1.9108</strain>
    </source>
</reference>
<keyword evidence="3" id="KW-1185">Reference proteome</keyword>
<dbReference type="Proteomes" id="UP000199628">
    <property type="component" value="Unassembled WGS sequence"/>
</dbReference>
<gene>
    <name evidence="2" type="ORF">SAMN04488239_105114</name>
</gene>
<dbReference type="EMBL" id="FMZV01000005">
    <property type="protein sequence ID" value="SDD09756.1"/>
    <property type="molecule type" value="Genomic_DNA"/>
</dbReference>
<proteinExistence type="predicted"/>
<dbReference type="SUPFAM" id="SSF52833">
    <property type="entry name" value="Thioredoxin-like"/>
    <property type="match status" value="1"/>
</dbReference>
<evidence type="ECO:0000313" key="3">
    <source>
        <dbReference type="Proteomes" id="UP000199628"/>
    </source>
</evidence>
<accession>A0A1G6S0Q9</accession>
<dbReference type="OrthoDB" id="7362982at2"/>
<sequence>MYKFRNLLAAIGLTIAGTPLWAADLVMVEQAGCEWCARWNKEIGDIYPLSAEGRFAPLKRVDLRAIPADLELSRRVVFTPTFIVVEDGREIGRIEGYPGEHFFWPVLEKLLIEQTSFQPPVPGSS</sequence>